<evidence type="ECO:0000313" key="2">
    <source>
        <dbReference type="EMBL" id="KAK9685477.1"/>
    </source>
</evidence>
<reference evidence="2 3" key="1">
    <citation type="journal article" date="2024" name="BMC Genomics">
        <title>De novo assembly and annotation of Popillia japonica's genome with initial clues to its potential as an invasive pest.</title>
        <authorList>
            <person name="Cucini C."/>
            <person name="Boschi S."/>
            <person name="Funari R."/>
            <person name="Cardaioli E."/>
            <person name="Iannotti N."/>
            <person name="Marturano G."/>
            <person name="Paoli F."/>
            <person name="Bruttini M."/>
            <person name="Carapelli A."/>
            <person name="Frati F."/>
            <person name="Nardi F."/>
        </authorList>
    </citation>
    <scope>NUCLEOTIDE SEQUENCE [LARGE SCALE GENOMIC DNA]</scope>
    <source>
        <strain evidence="2">DMR45628</strain>
    </source>
</reference>
<comment type="caution">
    <text evidence="2">The sequence shown here is derived from an EMBL/GenBank/DDBJ whole genome shotgun (WGS) entry which is preliminary data.</text>
</comment>
<dbReference type="EMBL" id="JASPKY010000775">
    <property type="protein sequence ID" value="KAK9685477.1"/>
    <property type="molecule type" value="Genomic_DNA"/>
</dbReference>
<dbReference type="AlphaFoldDB" id="A0AAW1I963"/>
<name>A0AAW1I963_POPJA</name>
<dbReference type="Proteomes" id="UP001458880">
    <property type="component" value="Unassembled WGS sequence"/>
</dbReference>
<keyword evidence="3" id="KW-1185">Reference proteome</keyword>
<proteinExistence type="predicted"/>
<dbReference type="Gene3D" id="1.20.1070.10">
    <property type="entry name" value="Rhodopsin 7-helix transmembrane proteins"/>
    <property type="match status" value="1"/>
</dbReference>
<sequence length="168" mass="19030">MTLCPSSEEYLSNGTAFYLSFTLCAADDKLKMQSIKSGGKSSMTLTLKDVMRLSWLYLFRYICREDWSSLGATYEDMYTKALALFQFIVPLSVFVFTYTSIAVVIWCHRIPGEAENCRDQRIAKSKRKVSKLDGEVSLDYCGSSQLDVELCIKMSGILQTPQTLHNLL</sequence>
<accession>A0AAW1I963</accession>
<gene>
    <name evidence="2" type="ORF">QE152_g38011</name>
</gene>
<organism evidence="2 3">
    <name type="scientific">Popillia japonica</name>
    <name type="common">Japanese beetle</name>
    <dbReference type="NCBI Taxonomy" id="7064"/>
    <lineage>
        <taxon>Eukaryota</taxon>
        <taxon>Metazoa</taxon>
        <taxon>Ecdysozoa</taxon>
        <taxon>Arthropoda</taxon>
        <taxon>Hexapoda</taxon>
        <taxon>Insecta</taxon>
        <taxon>Pterygota</taxon>
        <taxon>Neoptera</taxon>
        <taxon>Endopterygota</taxon>
        <taxon>Coleoptera</taxon>
        <taxon>Polyphaga</taxon>
        <taxon>Scarabaeiformia</taxon>
        <taxon>Scarabaeidae</taxon>
        <taxon>Rutelinae</taxon>
        <taxon>Popillia</taxon>
    </lineage>
</organism>
<evidence type="ECO:0000256" key="1">
    <source>
        <dbReference type="SAM" id="Phobius"/>
    </source>
</evidence>
<dbReference type="SUPFAM" id="SSF81321">
    <property type="entry name" value="Family A G protein-coupled receptor-like"/>
    <property type="match status" value="1"/>
</dbReference>
<keyword evidence="1" id="KW-0812">Transmembrane</keyword>
<protein>
    <submittedName>
        <fullName evidence="2">Uncharacterized protein</fullName>
    </submittedName>
</protein>
<evidence type="ECO:0000313" key="3">
    <source>
        <dbReference type="Proteomes" id="UP001458880"/>
    </source>
</evidence>
<keyword evidence="1" id="KW-1133">Transmembrane helix</keyword>
<feature type="transmembrane region" description="Helical" evidence="1">
    <location>
        <begin position="83"/>
        <end position="106"/>
    </location>
</feature>
<keyword evidence="1" id="KW-0472">Membrane</keyword>